<protein>
    <submittedName>
        <fullName evidence="2">Amino acid ABC transporter substrate-binding protein, PAAT family</fullName>
    </submittedName>
</protein>
<dbReference type="AlphaFoldDB" id="A0A653B932"/>
<gene>
    <name evidence="2" type="ORF">POT9AD_4209</name>
</gene>
<evidence type="ECO:0000256" key="1">
    <source>
        <dbReference type="ARBA" id="ARBA00010333"/>
    </source>
</evidence>
<reference evidence="2" key="1">
    <citation type="submission" date="2018-11" db="EMBL/GenBank/DDBJ databases">
        <authorList>
            <consortium name="Genoscope - CEA"/>
            <person name="William W."/>
        </authorList>
    </citation>
    <scope>NUCLEOTIDE SEQUENCE [LARGE SCALE GENOMIC DNA]</scope>
    <source>
        <strain evidence="2">T9AD</strain>
    </source>
</reference>
<dbReference type="SUPFAM" id="SSF53850">
    <property type="entry name" value="Periplasmic binding protein-like II"/>
    <property type="match status" value="1"/>
</dbReference>
<accession>A0A653B932</accession>
<dbReference type="PANTHER" id="PTHR35936:SF6">
    <property type="entry name" value="AMINO ACID ABC TRANSPORTER SUBSTRATE-BINDING PAAT FAMILY PROTEIN"/>
    <property type="match status" value="1"/>
</dbReference>
<proteinExistence type="inferred from homology"/>
<dbReference type="OrthoDB" id="8581336at2"/>
<dbReference type="PANTHER" id="PTHR35936">
    <property type="entry name" value="MEMBRANE-BOUND LYTIC MUREIN TRANSGLYCOSYLASE F"/>
    <property type="match status" value="1"/>
</dbReference>
<evidence type="ECO:0000313" key="2">
    <source>
        <dbReference type="EMBL" id="VDN65184.1"/>
    </source>
</evidence>
<organism evidence="2">
    <name type="scientific">Ectopseudomonas oleovorans</name>
    <name type="common">Pseudomonas oleovorans</name>
    <dbReference type="NCBI Taxonomy" id="301"/>
    <lineage>
        <taxon>Bacteria</taxon>
        <taxon>Pseudomonadati</taxon>
        <taxon>Pseudomonadota</taxon>
        <taxon>Gammaproteobacteria</taxon>
        <taxon>Pseudomonadales</taxon>
        <taxon>Pseudomonadaceae</taxon>
        <taxon>Ectopseudomonas</taxon>
    </lineage>
</organism>
<comment type="similarity">
    <text evidence="1">Belongs to the bacterial solute-binding protein 3 family.</text>
</comment>
<dbReference type="EMBL" id="LR130779">
    <property type="protein sequence ID" value="VDN65184.1"/>
    <property type="molecule type" value="Genomic_DNA"/>
</dbReference>
<dbReference type="Gene3D" id="3.40.190.10">
    <property type="entry name" value="Periplasmic binding protein-like II"/>
    <property type="match status" value="2"/>
</dbReference>
<name>A0A653B932_ECTOL</name>
<sequence length="259" mass="29509">MPEQLPRRHQRRPALTPLRLLGALLLAVGVAAFAQEQRPLRFAVTESWAMPMMQIVDGQATTGILYDLQMRLAQKVGRTAELLVMPRLRVQRTLVRGEIDVRCYVNPSWLQESHHQYIWSLPFMVQHDLIVGRSAEPDFALEKLSGQRLGTVLGFSYPSLQALFDSARIHREDARTQALALEKLEAGRYRYALSNSLSLAWFNRHRSKAEQLHVLGEISSDLVSCIVRDEPDVPTQALLRALVQMKQDGEFDAILARYR</sequence>